<feature type="domain" description="GmrSD restriction endonucleases N-terminal" evidence="1">
    <location>
        <begin position="10"/>
        <end position="255"/>
    </location>
</feature>
<reference evidence="2" key="1">
    <citation type="submission" date="2020-06" db="EMBL/GenBank/DDBJ databases">
        <title>Unique genomic features of the anaerobic methanotrophic archaea.</title>
        <authorList>
            <person name="Chadwick G.L."/>
            <person name="Skennerton C.T."/>
            <person name="Laso-Perez R."/>
            <person name="Leu A.O."/>
            <person name="Speth D.R."/>
            <person name="Yu H."/>
            <person name="Morgan-Lang C."/>
            <person name="Hatzenpichler R."/>
            <person name="Goudeau D."/>
            <person name="Malmstrom R."/>
            <person name="Brazelton W.J."/>
            <person name="Woyke T."/>
            <person name="Hallam S.J."/>
            <person name="Tyson G.W."/>
            <person name="Wegener G."/>
            <person name="Boetius A."/>
            <person name="Orphan V."/>
        </authorList>
    </citation>
    <scope>NUCLEOTIDE SEQUENCE</scope>
</reference>
<evidence type="ECO:0000313" key="2">
    <source>
        <dbReference type="EMBL" id="QNO42910.1"/>
    </source>
</evidence>
<name>A0A7G9Y4H6_9EURY</name>
<dbReference type="EMBL" id="MT630781">
    <property type="protein sequence ID" value="QNO42910.1"/>
    <property type="molecule type" value="Genomic_DNA"/>
</dbReference>
<dbReference type="PANTHER" id="PTHR37292:SF2">
    <property type="entry name" value="DUF262 DOMAIN-CONTAINING PROTEIN"/>
    <property type="match status" value="1"/>
</dbReference>
<protein>
    <recommendedName>
        <fullName evidence="1">GmrSD restriction endonucleases N-terminal domain-containing protein</fullName>
    </recommendedName>
</protein>
<gene>
    <name evidence="2" type="ORF">FPLJOMBM_00001</name>
</gene>
<dbReference type="PANTHER" id="PTHR37292">
    <property type="entry name" value="VNG6097C"/>
    <property type="match status" value="1"/>
</dbReference>
<dbReference type="AlphaFoldDB" id="A0A7G9Y4H6"/>
<dbReference type="Pfam" id="PF03235">
    <property type="entry name" value="GmrSD_N"/>
    <property type="match status" value="1"/>
</dbReference>
<evidence type="ECO:0000259" key="1">
    <source>
        <dbReference type="Pfam" id="PF03235"/>
    </source>
</evidence>
<organism evidence="2">
    <name type="scientific">Candidatus Methanogaster sp. ANME-2c ERB4</name>
    <dbReference type="NCBI Taxonomy" id="2759911"/>
    <lineage>
        <taxon>Archaea</taxon>
        <taxon>Methanobacteriati</taxon>
        <taxon>Methanobacteriota</taxon>
        <taxon>Stenosarchaea group</taxon>
        <taxon>Methanomicrobia</taxon>
        <taxon>Methanosarcinales</taxon>
        <taxon>ANME-2 cluster</taxon>
        <taxon>Candidatus Methanogasteraceae</taxon>
        <taxon>Candidatus Methanogaster</taxon>
    </lineage>
</organism>
<accession>A0A7G9Y4H6</accession>
<dbReference type="InterPro" id="IPR004919">
    <property type="entry name" value="GmrSD_N"/>
</dbReference>
<proteinExistence type="predicted"/>
<sequence length="602" mass="70150">MAENPGTDKVEDLLKNVHGGSYVIPYFQRGFEWQPSMVCDLIESTLQNYYAGLILLWELNPEEAQNEEWDPVWGAELKSTPDKAILDGQQRLASLYCAIYNPKKPFPNRRSYHVFFLSLNKVLNEDYEEAITYKYYSTHQSWEQIRKDKDNWAETGIIPISILSAKDPANPNQKYIDSTEFENWLNGYLNKNRDKLPEGITTHKVYKVFNGILNYNFVFYPLSSDRSSPDICNIFARVNAKGMKLSTFDLMNAFLYPKGVKLRKELWENLYNELLKDVDTNMNEYLLKLISLVKQNYCSSKYIYNLIPGEKTIRKNEYGKKYEEILVKDGEEFKNLWKDACKYAEKSRGIIMNTGDADFGAIKTDYIPNTTIVPVLGAIPWEYKGDPDDTNFKDNLKKWYWSAVLSEDYSGSSDSVMAKDFRDWKEWINNEKGIERINRINHEFVDGLDLKSVKKGSARYNAIICILALNDAKDFYKGRIVGTGDYLNEKINDHHIFPKQVKGLDPEKSKTFNDIRDSVINRTLLLDETNNRIKSKKPSQYIAEMTDKYGNDDEVKSILKGHLITERAFEYMKEDHFDNFVIEREKAIKQHIISKLKIRNQE</sequence>